<dbReference type="SUPFAM" id="SSF54117">
    <property type="entry name" value="Interleukin 8-like chemokines"/>
    <property type="match status" value="1"/>
</dbReference>
<evidence type="ECO:0000256" key="1">
    <source>
        <dbReference type="ARBA" id="ARBA00022514"/>
    </source>
</evidence>
<keyword evidence="5" id="KW-1185">Reference proteome</keyword>
<proteinExistence type="predicted"/>
<dbReference type="Proteomes" id="UP000257200">
    <property type="component" value="Unplaced"/>
</dbReference>
<reference evidence="4" key="1">
    <citation type="submission" date="2025-08" db="UniProtKB">
        <authorList>
            <consortium name="Ensembl"/>
        </authorList>
    </citation>
    <scope>IDENTIFICATION</scope>
</reference>
<sequence length="110" mass="12700">MRMAFSSFGHMCFVILFLLFSQGCPKSVMPHKRISGHVQVSCCPEVRNGTINEPVKECFEQKETTFRHCRVHAFVFITASSQTYCVDPNASWLPERLKKLERRGIYCQPL</sequence>
<keyword evidence="2" id="KW-0732">Signal</keyword>
<keyword evidence="1" id="KW-0202">Cytokine</keyword>
<feature type="domain" description="Chemokine interleukin-8-like" evidence="3">
    <location>
        <begin position="41"/>
        <end position="100"/>
    </location>
</feature>
<reference evidence="4" key="2">
    <citation type="submission" date="2025-09" db="UniProtKB">
        <authorList>
            <consortium name="Ensembl"/>
        </authorList>
    </citation>
    <scope>IDENTIFICATION</scope>
</reference>
<evidence type="ECO:0000313" key="4">
    <source>
        <dbReference type="Ensembl" id="ENSAPOP00000029014.1"/>
    </source>
</evidence>
<dbReference type="AlphaFoldDB" id="A0A3Q1GHQ6"/>
<dbReference type="InterPro" id="IPR036048">
    <property type="entry name" value="Interleukin_8-like_sf"/>
</dbReference>
<dbReference type="GeneTree" id="ENSGT00940000177288"/>
<dbReference type="FunCoup" id="A0A3Q1GHQ6">
    <property type="interactions" value="1"/>
</dbReference>
<evidence type="ECO:0000313" key="5">
    <source>
        <dbReference type="Proteomes" id="UP000257200"/>
    </source>
</evidence>
<feature type="chain" id="PRO_5018747113" description="Chemokine interleukin-8-like domain-containing protein" evidence="2">
    <location>
        <begin position="26"/>
        <end position="110"/>
    </location>
</feature>
<dbReference type="PROSITE" id="PS51257">
    <property type="entry name" value="PROKAR_LIPOPROTEIN"/>
    <property type="match status" value="1"/>
</dbReference>
<name>A0A3Q1GHQ6_9TELE</name>
<accession>A0A3Q1GHQ6</accession>
<dbReference type="InterPro" id="IPR001811">
    <property type="entry name" value="Chemokine_IL8-like_dom"/>
</dbReference>
<dbReference type="Gene3D" id="2.40.50.40">
    <property type="match status" value="1"/>
</dbReference>
<evidence type="ECO:0000259" key="3">
    <source>
        <dbReference type="Pfam" id="PF00048"/>
    </source>
</evidence>
<dbReference type="Pfam" id="PF00048">
    <property type="entry name" value="IL8"/>
    <property type="match status" value="1"/>
</dbReference>
<dbReference type="Ensembl" id="ENSAPOT00000019744.1">
    <property type="protein sequence ID" value="ENSAPOP00000029014.1"/>
    <property type="gene ID" value="ENSAPOG00000014615.1"/>
</dbReference>
<dbReference type="InParanoid" id="A0A3Q1GHQ6"/>
<feature type="signal peptide" evidence="2">
    <location>
        <begin position="1"/>
        <end position="25"/>
    </location>
</feature>
<dbReference type="GO" id="GO:0008009">
    <property type="term" value="F:chemokine activity"/>
    <property type="evidence" value="ECO:0007669"/>
    <property type="project" value="InterPro"/>
</dbReference>
<protein>
    <recommendedName>
        <fullName evidence="3">Chemokine interleukin-8-like domain-containing protein</fullName>
    </recommendedName>
</protein>
<organism evidence="4 5">
    <name type="scientific">Acanthochromis polyacanthus</name>
    <name type="common">spiny chromis</name>
    <dbReference type="NCBI Taxonomy" id="80966"/>
    <lineage>
        <taxon>Eukaryota</taxon>
        <taxon>Metazoa</taxon>
        <taxon>Chordata</taxon>
        <taxon>Craniata</taxon>
        <taxon>Vertebrata</taxon>
        <taxon>Euteleostomi</taxon>
        <taxon>Actinopterygii</taxon>
        <taxon>Neopterygii</taxon>
        <taxon>Teleostei</taxon>
        <taxon>Neoteleostei</taxon>
        <taxon>Acanthomorphata</taxon>
        <taxon>Ovalentaria</taxon>
        <taxon>Pomacentridae</taxon>
        <taxon>Acanthochromis</taxon>
    </lineage>
</organism>
<evidence type="ECO:0000256" key="2">
    <source>
        <dbReference type="SAM" id="SignalP"/>
    </source>
</evidence>
<dbReference type="GO" id="GO:0005615">
    <property type="term" value="C:extracellular space"/>
    <property type="evidence" value="ECO:0007669"/>
    <property type="project" value="UniProtKB-KW"/>
</dbReference>
<dbReference type="GO" id="GO:0006955">
    <property type="term" value="P:immune response"/>
    <property type="evidence" value="ECO:0007669"/>
    <property type="project" value="InterPro"/>
</dbReference>